<dbReference type="PANTHER" id="PTHR33344">
    <property type="entry name" value="OS02G0761600 PROTEIN"/>
    <property type="match status" value="1"/>
</dbReference>
<dbReference type="Proteomes" id="UP000607653">
    <property type="component" value="Unassembled WGS sequence"/>
</dbReference>
<dbReference type="AlphaFoldDB" id="A0A822ZHR5"/>
<keyword evidence="2" id="KW-1185">Reference proteome</keyword>
<proteinExistence type="predicted"/>
<comment type="caution">
    <text evidence="1">The sequence shown here is derived from an EMBL/GenBank/DDBJ whole genome shotgun (WGS) entry which is preliminary data.</text>
</comment>
<organism evidence="1 2">
    <name type="scientific">Nelumbo nucifera</name>
    <name type="common">Sacred lotus</name>
    <dbReference type="NCBI Taxonomy" id="4432"/>
    <lineage>
        <taxon>Eukaryota</taxon>
        <taxon>Viridiplantae</taxon>
        <taxon>Streptophyta</taxon>
        <taxon>Embryophyta</taxon>
        <taxon>Tracheophyta</taxon>
        <taxon>Spermatophyta</taxon>
        <taxon>Magnoliopsida</taxon>
        <taxon>Proteales</taxon>
        <taxon>Nelumbonaceae</taxon>
        <taxon>Nelumbo</taxon>
    </lineage>
</organism>
<reference evidence="1 2" key="1">
    <citation type="journal article" date="2020" name="Mol. Biol. Evol.">
        <title>Distinct Expression and Methylation Patterns for Genes with Different Fates following a Single Whole-Genome Duplication in Flowering Plants.</title>
        <authorList>
            <person name="Shi T."/>
            <person name="Rahmani R.S."/>
            <person name="Gugger P.F."/>
            <person name="Wang M."/>
            <person name="Li H."/>
            <person name="Zhang Y."/>
            <person name="Li Z."/>
            <person name="Wang Q."/>
            <person name="Van de Peer Y."/>
            <person name="Marchal K."/>
            <person name="Chen J."/>
        </authorList>
    </citation>
    <scope>NUCLEOTIDE SEQUENCE [LARGE SCALE GENOMIC DNA]</scope>
    <source>
        <tissue evidence="1">Leaf</tissue>
    </source>
</reference>
<dbReference type="EMBL" id="DUZY01000005">
    <property type="protein sequence ID" value="DAD41228.1"/>
    <property type="molecule type" value="Genomic_DNA"/>
</dbReference>
<evidence type="ECO:0000313" key="2">
    <source>
        <dbReference type="Proteomes" id="UP000607653"/>
    </source>
</evidence>
<name>A0A822ZHR5_NELNU</name>
<sequence>MQAEKPKLNFKDKYSDSYRSAHPTAPVIVPWVSGVVST</sequence>
<evidence type="ECO:0000313" key="1">
    <source>
        <dbReference type="EMBL" id="DAD41228.1"/>
    </source>
</evidence>
<dbReference type="PANTHER" id="PTHR33344:SF1">
    <property type="entry name" value="OS06G0214100 PROTEIN"/>
    <property type="match status" value="1"/>
</dbReference>
<gene>
    <name evidence="1" type="ORF">HUJ06_015550</name>
</gene>
<protein>
    <submittedName>
        <fullName evidence="1">Uncharacterized protein</fullName>
    </submittedName>
</protein>
<accession>A0A822ZHR5</accession>